<name>A0A729GAQ0_SALHO</name>
<reference evidence="3" key="1">
    <citation type="journal article" date="2018" name="Genome Biol.">
        <title>SKESA: strategic k-mer extension for scrupulous assemblies.</title>
        <authorList>
            <person name="Souvorov A."/>
            <person name="Agarwala R."/>
            <person name="Lipman D.J."/>
        </authorList>
    </citation>
    <scope>NUCLEOTIDE SEQUENCE</scope>
    <source>
        <strain evidence="3">13-0153</strain>
    </source>
</reference>
<dbReference type="InterPro" id="IPR044031">
    <property type="entry name" value="TssC1_N"/>
</dbReference>
<protein>
    <submittedName>
        <fullName evidence="3">Type VI secretion system contractile sheath large subunit</fullName>
    </submittedName>
</protein>
<evidence type="ECO:0000313" key="3">
    <source>
        <dbReference type="EMBL" id="HAE3210371.1"/>
    </source>
</evidence>
<feature type="domain" description="TssC1 N-terminal" evidence="1">
    <location>
        <begin position="131"/>
        <end position="429"/>
    </location>
</feature>
<sequence length="556" mass="62566">MSSHKNDGSIAPKERVNIRYKPAVGDQTAEVELPLNLLITGNLRGTSDDTPLDERQPLAINRNNFNAVLEQSGIERDFSIPSLLDNVMAQTRFQPASESYDITRQGVTAFIAAMLESNNDEEPVDILAVNAMIADIDDRMGRQMDLLVHSPEFQELESFLLSLKLLVDRADPRENIKIHVLHATKEELLDDFEFAPEITQSAFYRHVYSSGFGQFGGEPVAAIIGNYAFKNSTADMKLLKYISAVSAMAHSPFLSSVSPTFFGLESFTELPGIKDVAAIFEGPAYTKWRALREAEDSKYLGLTAPRFLLRHPYAPDENPVKSFNYREDVSQNHENYLWGNTAFLLASNIAESFARFRWAPNIIGPQSGGAVKDLPVHLYEAMGQLQAKIPTEILITDRREYELAEEGFITLTMRKGSDNAAFFSANSVQKPKTFPNTAEGKAAETNYKLGTQLPYLFVITRLAHYIKVLQREQIGSWKERGDLERELNTWIRQFVADQENPPADVRSRKPLRQAKIEVSDVEGEPGWYQVSLSVRPHFKYMGASFDLSLVGRLDRE</sequence>
<proteinExistence type="predicted"/>
<dbReference type="Pfam" id="PF05943">
    <property type="entry name" value="VipB"/>
    <property type="match status" value="1"/>
</dbReference>
<evidence type="ECO:0000259" key="1">
    <source>
        <dbReference type="Pfam" id="PF05943"/>
    </source>
</evidence>
<comment type="caution">
    <text evidence="3">The sequence shown here is derived from an EMBL/GenBank/DDBJ whole genome shotgun (WGS) entry which is preliminary data.</text>
</comment>
<dbReference type="Pfam" id="PF18945">
    <property type="entry name" value="VipB_2"/>
    <property type="match status" value="1"/>
</dbReference>
<dbReference type="InterPro" id="IPR010269">
    <property type="entry name" value="T6SS_TssC-like"/>
</dbReference>
<accession>A0A729GAQ0</accession>
<evidence type="ECO:0000259" key="2">
    <source>
        <dbReference type="Pfam" id="PF18945"/>
    </source>
</evidence>
<dbReference type="EMBL" id="DAAROH010000054">
    <property type="protein sequence ID" value="HAE3210371.1"/>
    <property type="molecule type" value="Genomic_DNA"/>
</dbReference>
<dbReference type="PANTHER" id="PTHR35565:SF1">
    <property type="entry name" value="TYPE VI SECRETION SYSTEM CONTRACTILE SHEATH LARGE SUBUNIT"/>
    <property type="match status" value="1"/>
</dbReference>
<feature type="domain" description="TssC1 C-terminal" evidence="2">
    <location>
        <begin position="443"/>
        <end position="553"/>
    </location>
</feature>
<reference evidence="3" key="2">
    <citation type="submission" date="2018-07" db="EMBL/GenBank/DDBJ databases">
        <authorList>
            <consortium name="NCBI Pathogen Detection Project"/>
        </authorList>
    </citation>
    <scope>NUCLEOTIDE SEQUENCE</scope>
    <source>
        <strain evidence="3">13-0153</strain>
    </source>
</reference>
<gene>
    <name evidence="3" type="primary">tssC</name>
    <name evidence="3" type="ORF">G3451_004387</name>
</gene>
<dbReference type="InterPro" id="IPR044032">
    <property type="entry name" value="TssC1_C"/>
</dbReference>
<organism evidence="3">
    <name type="scientific">Salmonella enterica subsp. houtenae serovar 48:z4,z32:-</name>
    <dbReference type="NCBI Taxonomy" id="2577535"/>
    <lineage>
        <taxon>Bacteria</taxon>
        <taxon>Pseudomonadati</taxon>
        <taxon>Pseudomonadota</taxon>
        <taxon>Gammaproteobacteria</taxon>
        <taxon>Enterobacterales</taxon>
        <taxon>Enterobacteriaceae</taxon>
        <taxon>Salmonella</taxon>
    </lineage>
</organism>
<dbReference type="NCBIfam" id="TIGR03355">
    <property type="entry name" value="VI_chp_2"/>
    <property type="match status" value="1"/>
</dbReference>
<dbReference type="Pfam" id="PF05591">
    <property type="entry name" value="T6SS_VipA"/>
    <property type="match status" value="1"/>
</dbReference>
<dbReference type="InterPro" id="IPR008312">
    <property type="entry name" value="T6SS_TssB1"/>
</dbReference>
<dbReference type="AlphaFoldDB" id="A0A729GAQ0"/>
<dbReference type="PANTHER" id="PTHR35565">
    <property type="entry name" value="CYTOPLASMIC PROTEIN-RELATED"/>
    <property type="match status" value="1"/>
</dbReference>